<comment type="caution">
    <text evidence="5">The sequence shown here is derived from an EMBL/GenBank/DDBJ whole genome shotgun (WGS) entry which is preliminary data.</text>
</comment>
<dbReference type="PANTHER" id="PTHR38425">
    <property type="entry name" value="LONG CHRONOLOGICAL LIFESPAN PROTEIN 2"/>
    <property type="match status" value="1"/>
</dbReference>
<feature type="non-terminal residue" evidence="5">
    <location>
        <position position="1"/>
    </location>
</feature>
<dbReference type="Proteomes" id="UP000253551">
    <property type="component" value="Unassembled WGS sequence"/>
</dbReference>
<keyword evidence="6" id="KW-1185">Reference proteome</keyword>
<organism evidence="5 6">
    <name type="scientific">Rhizopus stolonifer</name>
    <name type="common">Rhizopus nigricans</name>
    <dbReference type="NCBI Taxonomy" id="4846"/>
    <lineage>
        <taxon>Eukaryota</taxon>
        <taxon>Fungi</taxon>
        <taxon>Fungi incertae sedis</taxon>
        <taxon>Mucoromycota</taxon>
        <taxon>Mucoromycotina</taxon>
        <taxon>Mucoromycetes</taxon>
        <taxon>Mucorales</taxon>
        <taxon>Mucorineae</taxon>
        <taxon>Rhizopodaceae</taxon>
        <taxon>Rhizopus</taxon>
    </lineage>
</organism>
<sequence>KMTRIVVLVCIVSCFFYFFEVAQAFNLKSMLFGDNDKDSQQGQATTVPFGTPIVHSQSRRSNIPCEHYICEETNVCVEKPLDCPCRIQTDKKCFIGDWYICIRGDESCDQVL</sequence>
<dbReference type="PANTHER" id="PTHR38425:SF1">
    <property type="entry name" value="LONG CHRONOLOGICAL LIFESPAN PROTEIN 2"/>
    <property type="match status" value="1"/>
</dbReference>
<evidence type="ECO:0000256" key="3">
    <source>
        <dbReference type="ARBA" id="ARBA00022729"/>
    </source>
</evidence>
<evidence type="ECO:0000256" key="1">
    <source>
        <dbReference type="ARBA" id="ARBA00010545"/>
    </source>
</evidence>
<dbReference type="GO" id="GO:0036503">
    <property type="term" value="P:ERAD pathway"/>
    <property type="evidence" value="ECO:0007669"/>
    <property type="project" value="TreeGrafter"/>
</dbReference>
<dbReference type="InterPro" id="IPR034543">
    <property type="entry name" value="LCL2"/>
</dbReference>
<evidence type="ECO:0000256" key="4">
    <source>
        <dbReference type="SAM" id="SignalP"/>
    </source>
</evidence>
<proteinExistence type="inferred from homology"/>
<dbReference type="EMBL" id="PJQM01003234">
    <property type="protein sequence ID" value="RCH89995.1"/>
    <property type="molecule type" value="Genomic_DNA"/>
</dbReference>
<dbReference type="AlphaFoldDB" id="A0A367JJD1"/>
<dbReference type="OrthoDB" id="2234316at2759"/>
<evidence type="ECO:0000313" key="5">
    <source>
        <dbReference type="EMBL" id="RCH89995.1"/>
    </source>
</evidence>
<protein>
    <recommendedName>
        <fullName evidence="2">Long chronological lifespan protein 2</fullName>
    </recommendedName>
</protein>
<comment type="similarity">
    <text evidence="1">Belongs to the LCL2 family.</text>
</comment>
<name>A0A367JJD1_RHIST</name>
<dbReference type="STRING" id="4846.A0A367JJD1"/>
<reference evidence="5 6" key="1">
    <citation type="journal article" date="2018" name="G3 (Bethesda)">
        <title>Phylogenetic and Phylogenomic Definition of Rhizopus Species.</title>
        <authorList>
            <person name="Gryganskyi A.P."/>
            <person name="Golan J."/>
            <person name="Dolatabadi S."/>
            <person name="Mondo S."/>
            <person name="Robb S."/>
            <person name="Idnurm A."/>
            <person name="Muszewska A."/>
            <person name="Steczkiewicz K."/>
            <person name="Masonjones S."/>
            <person name="Liao H.L."/>
            <person name="Gajdeczka M.T."/>
            <person name="Anike F."/>
            <person name="Vuek A."/>
            <person name="Anishchenko I.M."/>
            <person name="Voigt K."/>
            <person name="de Hoog G.S."/>
            <person name="Smith M.E."/>
            <person name="Heitman J."/>
            <person name="Vilgalys R."/>
            <person name="Stajich J.E."/>
        </authorList>
    </citation>
    <scope>NUCLEOTIDE SEQUENCE [LARGE SCALE GENOMIC DNA]</scope>
    <source>
        <strain evidence="5 6">LSU 92-RS-03</strain>
    </source>
</reference>
<keyword evidence="3 4" id="KW-0732">Signal</keyword>
<evidence type="ECO:0000313" key="6">
    <source>
        <dbReference type="Proteomes" id="UP000253551"/>
    </source>
</evidence>
<accession>A0A367JJD1</accession>
<feature type="signal peptide" evidence="4">
    <location>
        <begin position="1"/>
        <end position="24"/>
    </location>
</feature>
<gene>
    <name evidence="5" type="ORF">CU098_002322</name>
</gene>
<feature type="chain" id="PRO_5016776780" description="Long chronological lifespan protein 2" evidence="4">
    <location>
        <begin position="25"/>
        <end position="112"/>
    </location>
</feature>
<evidence type="ECO:0000256" key="2">
    <source>
        <dbReference type="ARBA" id="ARBA00018534"/>
    </source>
</evidence>